<dbReference type="InterPro" id="IPR029044">
    <property type="entry name" value="Nucleotide-diphossugar_trans"/>
</dbReference>
<evidence type="ECO:0000313" key="5">
    <source>
        <dbReference type="EMBL" id="GAA0562848.1"/>
    </source>
</evidence>
<dbReference type="PANTHER" id="PTHR43685">
    <property type="entry name" value="GLYCOSYLTRANSFERASE"/>
    <property type="match status" value="1"/>
</dbReference>
<comment type="caution">
    <text evidence="5">The sequence shown here is derived from an EMBL/GenBank/DDBJ whole genome shotgun (WGS) entry which is preliminary data.</text>
</comment>
<evidence type="ECO:0000256" key="3">
    <source>
        <dbReference type="ARBA" id="ARBA00022679"/>
    </source>
</evidence>
<dbReference type="EMBL" id="BAAADD010000002">
    <property type="protein sequence ID" value="GAA0562848.1"/>
    <property type="molecule type" value="Genomic_DNA"/>
</dbReference>
<protein>
    <recommendedName>
        <fullName evidence="4">Glycosyltransferase 2-like domain-containing protein</fullName>
    </recommendedName>
</protein>
<gene>
    <name evidence="5" type="ORF">GCM10008942_09110</name>
</gene>
<keyword evidence="3" id="KW-0808">Transferase</keyword>
<feature type="domain" description="Glycosyltransferase 2-like" evidence="4">
    <location>
        <begin position="6"/>
        <end position="157"/>
    </location>
</feature>
<reference evidence="5 6" key="1">
    <citation type="journal article" date="2019" name="Int. J. Syst. Evol. Microbiol.">
        <title>The Global Catalogue of Microorganisms (GCM) 10K type strain sequencing project: providing services to taxonomists for standard genome sequencing and annotation.</title>
        <authorList>
            <consortium name="The Broad Institute Genomics Platform"/>
            <consortium name="The Broad Institute Genome Sequencing Center for Infectious Disease"/>
            <person name="Wu L."/>
            <person name="Ma J."/>
        </authorList>
    </citation>
    <scope>NUCLEOTIDE SEQUENCE [LARGE SCALE GENOMIC DNA]</scope>
    <source>
        <strain evidence="5 6">JCM 15089</strain>
    </source>
</reference>
<organism evidence="5 6">
    <name type="scientific">Rhizomicrobium electricum</name>
    <dbReference type="NCBI Taxonomy" id="480070"/>
    <lineage>
        <taxon>Bacteria</taxon>
        <taxon>Pseudomonadati</taxon>
        <taxon>Pseudomonadota</taxon>
        <taxon>Alphaproteobacteria</taxon>
        <taxon>Micropepsales</taxon>
        <taxon>Micropepsaceae</taxon>
        <taxon>Rhizomicrobium</taxon>
    </lineage>
</organism>
<dbReference type="InterPro" id="IPR001173">
    <property type="entry name" value="Glyco_trans_2-like"/>
</dbReference>
<sequence>MTRLTIGLPVYNGGKTLARSLDRLLQQTLTDFTLIVNDNASTDDTGAIAAAYAARDPRIKVFRNDVNVSWYENFRITLSRAETPYFMWATHDDLWEPRFAEVNLAALERHPEAVCSVPKIAYFTGTREDIAPDTGPLVGTPAERLTRFFDTLYSCGRLYGLYRTEVLRRAWPAGLDLPSNDWLAVALTLVEGDHIEVDELLLRREAQPPGHYARNFARIFRFTPTWRDWVQPLHRFNIELKRRLAPPLYRQIRPALWRLNAAQSAVMFFSTFPVLKRPLRAARRILKPQFGR</sequence>
<dbReference type="PANTHER" id="PTHR43685:SF5">
    <property type="entry name" value="GLYCOSYLTRANSFERASE EPSE-RELATED"/>
    <property type="match status" value="1"/>
</dbReference>
<proteinExistence type="inferred from homology"/>
<dbReference type="Pfam" id="PF00535">
    <property type="entry name" value="Glycos_transf_2"/>
    <property type="match status" value="1"/>
</dbReference>
<evidence type="ECO:0000313" key="6">
    <source>
        <dbReference type="Proteomes" id="UP001499951"/>
    </source>
</evidence>
<dbReference type="Gene3D" id="3.90.550.10">
    <property type="entry name" value="Spore Coat Polysaccharide Biosynthesis Protein SpsA, Chain A"/>
    <property type="match status" value="1"/>
</dbReference>
<evidence type="ECO:0000259" key="4">
    <source>
        <dbReference type="Pfam" id="PF00535"/>
    </source>
</evidence>
<dbReference type="InterPro" id="IPR050834">
    <property type="entry name" value="Glycosyltransf_2"/>
</dbReference>
<dbReference type="SUPFAM" id="SSF53448">
    <property type="entry name" value="Nucleotide-diphospho-sugar transferases"/>
    <property type="match status" value="1"/>
</dbReference>
<evidence type="ECO:0000256" key="1">
    <source>
        <dbReference type="ARBA" id="ARBA00006739"/>
    </source>
</evidence>
<keyword evidence="6" id="KW-1185">Reference proteome</keyword>
<dbReference type="Proteomes" id="UP001499951">
    <property type="component" value="Unassembled WGS sequence"/>
</dbReference>
<accession>A0ABN1EB43</accession>
<dbReference type="CDD" id="cd00761">
    <property type="entry name" value="Glyco_tranf_GTA_type"/>
    <property type="match status" value="1"/>
</dbReference>
<dbReference type="RefSeq" id="WP_166932450.1">
    <property type="nucleotide sequence ID" value="NZ_BAAADD010000002.1"/>
</dbReference>
<evidence type="ECO:0000256" key="2">
    <source>
        <dbReference type="ARBA" id="ARBA00022676"/>
    </source>
</evidence>
<comment type="similarity">
    <text evidence="1">Belongs to the glycosyltransferase 2 family.</text>
</comment>
<keyword evidence="2" id="KW-0328">Glycosyltransferase</keyword>
<name>A0ABN1EB43_9PROT</name>